<protein>
    <recommendedName>
        <fullName evidence="1">Nucleoside phosphorylase domain-containing protein</fullName>
    </recommendedName>
</protein>
<dbReference type="Gene3D" id="3.40.50.1580">
    <property type="entry name" value="Nucleoside phosphorylase domain"/>
    <property type="match status" value="1"/>
</dbReference>
<dbReference type="PANTHER" id="PTHR43691">
    <property type="entry name" value="URIDINE PHOSPHORYLASE"/>
    <property type="match status" value="1"/>
</dbReference>
<dbReference type="InterPro" id="IPR035994">
    <property type="entry name" value="Nucleoside_phosphorylase_sf"/>
</dbReference>
<dbReference type="BRENDA" id="2.4.2.1">
    <property type="organism ID" value="171"/>
</dbReference>
<dbReference type="SUPFAM" id="SSF53167">
    <property type="entry name" value="Purine and uridine phosphorylases"/>
    <property type="match status" value="1"/>
</dbReference>
<dbReference type="InterPro" id="IPR000845">
    <property type="entry name" value="Nucleoside_phosphorylase_d"/>
</dbReference>
<reference evidence="2 3" key="1">
    <citation type="submission" date="2017-02" db="EMBL/GenBank/DDBJ databases">
        <title>isolation and characterization of a novel temperate virus Aeropyrum globular virus 1 infecting hyperthermophilic archaeon Aeropyrum.</title>
        <authorList>
            <person name="Yumiya M."/>
            <person name="Yoshida T."/>
            <person name="Sako Y."/>
        </authorList>
    </citation>
    <scope>NUCLEOTIDE SEQUENCE [LARGE SCALE GENOMIC DNA]</scope>
    <source>
        <strain evidence="2 3">YK1-12-2013</strain>
    </source>
</reference>
<comment type="caution">
    <text evidence="2">The sequence shown here is derived from an EMBL/GenBank/DDBJ whole genome shotgun (WGS) entry which is preliminary data.</text>
</comment>
<accession>A0A401H9D3</accession>
<dbReference type="Proteomes" id="UP000291213">
    <property type="component" value="Unassembled WGS sequence"/>
</dbReference>
<dbReference type="GO" id="GO:0009116">
    <property type="term" value="P:nucleoside metabolic process"/>
    <property type="evidence" value="ECO:0007669"/>
    <property type="project" value="InterPro"/>
</dbReference>
<feature type="domain" description="Nucleoside phosphorylase" evidence="1">
    <location>
        <begin position="78"/>
        <end position="257"/>
    </location>
</feature>
<evidence type="ECO:0000313" key="3">
    <source>
        <dbReference type="Proteomes" id="UP000291213"/>
    </source>
</evidence>
<sequence length="277" mass="30623">MSDGEETYIVIVSGRKNSISEGFSSFGSNEKSIIDPYELKKDKILHNKGIVLAFAPRLFTKLKRELGYVKPIKLSGWLFKSYEGVYHGKEVVITLPFPGSPAAVAALEVLTAMGGEVFVVVGYVGAISPALKIGDVLIPTWGVREEGTSFHYIPTNSYVPKPDNKLVETLYTHAIELKGRRRIKVVKGGIWTTDVIFRETLDKVIKYSSKGIYGVDMESTALMTVADCRNVKLGVIAAVSDELHHDGRWIRGFSTQRLRRTENLVAKAALNTVADFI</sequence>
<evidence type="ECO:0000259" key="1">
    <source>
        <dbReference type="Pfam" id="PF01048"/>
    </source>
</evidence>
<gene>
    <name evidence="2" type="ORF">apy_07900</name>
</gene>
<proteinExistence type="predicted"/>
<evidence type="ECO:0000313" key="2">
    <source>
        <dbReference type="EMBL" id="GBF09065.1"/>
    </source>
</evidence>
<dbReference type="Pfam" id="PF01048">
    <property type="entry name" value="PNP_UDP_1"/>
    <property type="match status" value="1"/>
</dbReference>
<dbReference type="EMBL" id="BDMD01000040">
    <property type="protein sequence ID" value="GBF09065.1"/>
    <property type="molecule type" value="Genomic_DNA"/>
</dbReference>
<dbReference type="PANTHER" id="PTHR43691:SF11">
    <property type="entry name" value="FI09636P-RELATED"/>
    <property type="match status" value="1"/>
</dbReference>
<dbReference type="AlphaFoldDB" id="A0A401H9D3"/>
<name>A0A401H9D3_AERPX</name>
<dbReference type="GO" id="GO:0003824">
    <property type="term" value="F:catalytic activity"/>
    <property type="evidence" value="ECO:0007669"/>
    <property type="project" value="InterPro"/>
</dbReference>
<dbReference type="CDD" id="cd09007">
    <property type="entry name" value="NP-I_spr0068"/>
    <property type="match status" value="1"/>
</dbReference>
<dbReference type="GO" id="GO:0005829">
    <property type="term" value="C:cytosol"/>
    <property type="evidence" value="ECO:0007669"/>
    <property type="project" value="TreeGrafter"/>
</dbReference>
<organism evidence="2 3">
    <name type="scientific">Aeropyrum pernix</name>
    <dbReference type="NCBI Taxonomy" id="56636"/>
    <lineage>
        <taxon>Archaea</taxon>
        <taxon>Thermoproteota</taxon>
        <taxon>Thermoprotei</taxon>
        <taxon>Desulfurococcales</taxon>
        <taxon>Desulfurococcaceae</taxon>
        <taxon>Aeropyrum</taxon>
    </lineage>
</organism>